<sequence length="94" mass="11085">MPQTLSNEAFLSIQQPTSTIRKLCILTNKKNACFVDKLDRTLEFIIYLTLYMYRYVDIHTYKQPYKYSHINILRLTSLRLALFLCLGHYKGSST</sequence>
<protein>
    <submittedName>
        <fullName evidence="1">Uncharacterized protein</fullName>
    </submittedName>
</protein>
<evidence type="ECO:0000313" key="2">
    <source>
        <dbReference type="Proteomes" id="UP000032304"/>
    </source>
</evidence>
<keyword evidence="2" id="KW-1185">Reference proteome</keyword>
<dbReference type="AlphaFoldDB" id="A0A0D2PHK6"/>
<reference evidence="1 2" key="1">
    <citation type="journal article" date="2012" name="Nature">
        <title>Repeated polyploidization of Gossypium genomes and the evolution of spinnable cotton fibres.</title>
        <authorList>
            <person name="Paterson A.H."/>
            <person name="Wendel J.F."/>
            <person name="Gundlach H."/>
            <person name="Guo H."/>
            <person name="Jenkins J."/>
            <person name="Jin D."/>
            <person name="Llewellyn D."/>
            <person name="Showmaker K.C."/>
            <person name="Shu S."/>
            <person name="Udall J."/>
            <person name="Yoo M.J."/>
            <person name="Byers R."/>
            <person name="Chen W."/>
            <person name="Doron-Faigenboim A."/>
            <person name="Duke M.V."/>
            <person name="Gong L."/>
            <person name="Grimwood J."/>
            <person name="Grover C."/>
            <person name="Grupp K."/>
            <person name="Hu G."/>
            <person name="Lee T.H."/>
            <person name="Li J."/>
            <person name="Lin L."/>
            <person name="Liu T."/>
            <person name="Marler B.S."/>
            <person name="Page J.T."/>
            <person name="Roberts A.W."/>
            <person name="Romanel E."/>
            <person name="Sanders W.S."/>
            <person name="Szadkowski E."/>
            <person name="Tan X."/>
            <person name="Tang H."/>
            <person name="Xu C."/>
            <person name="Wang J."/>
            <person name="Wang Z."/>
            <person name="Zhang D."/>
            <person name="Zhang L."/>
            <person name="Ashrafi H."/>
            <person name="Bedon F."/>
            <person name="Bowers J.E."/>
            <person name="Brubaker C.L."/>
            <person name="Chee P.W."/>
            <person name="Das S."/>
            <person name="Gingle A.R."/>
            <person name="Haigler C.H."/>
            <person name="Harker D."/>
            <person name="Hoffmann L.V."/>
            <person name="Hovav R."/>
            <person name="Jones D.C."/>
            <person name="Lemke C."/>
            <person name="Mansoor S."/>
            <person name="ur Rahman M."/>
            <person name="Rainville L.N."/>
            <person name="Rambani A."/>
            <person name="Reddy U.K."/>
            <person name="Rong J.K."/>
            <person name="Saranga Y."/>
            <person name="Scheffler B.E."/>
            <person name="Scheffler J.A."/>
            <person name="Stelly D.M."/>
            <person name="Triplett B.A."/>
            <person name="Van Deynze A."/>
            <person name="Vaslin M.F."/>
            <person name="Waghmare V.N."/>
            <person name="Walford S.A."/>
            <person name="Wright R.J."/>
            <person name="Zaki E.A."/>
            <person name="Zhang T."/>
            <person name="Dennis E.S."/>
            <person name="Mayer K.F."/>
            <person name="Peterson D.G."/>
            <person name="Rokhsar D.S."/>
            <person name="Wang X."/>
            <person name="Schmutz J."/>
        </authorList>
    </citation>
    <scope>NUCLEOTIDE SEQUENCE [LARGE SCALE GENOMIC DNA]</scope>
</reference>
<name>A0A0D2PHK6_GOSRA</name>
<gene>
    <name evidence="1" type="ORF">B456_001G100600</name>
</gene>
<evidence type="ECO:0000313" key="1">
    <source>
        <dbReference type="EMBL" id="KJB06234.1"/>
    </source>
</evidence>
<dbReference type="EMBL" id="CM001740">
    <property type="protein sequence ID" value="KJB06234.1"/>
    <property type="molecule type" value="Genomic_DNA"/>
</dbReference>
<dbReference type="Proteomes" id="UP000032304">
    <property type="component" value="Chromosome 1"/>
</dbReference>
<dbReference type="Gramene" id="KJB06234">
    <property type="protein sequence ID" value="KJB06234"/>
    <property type="gene ID" value="B456_001G100600"/>
</dbReference>
<accession>A0A0D2PHK6</accession>
<organism evidence="1 2">
    <name type="scientific">Gossypium raimondii</name>
    <name type="common">Peruvian cotton</name>
    <name type="synonym">Gossypium klotzschianum subsp. raimondii</name>
    <dbReference type="NCBI Taxonomy" id="29730"/>
    <lineage>
        <taxon>Eukaryota</taxon>
        <taxon>Viridiplantae</taxon>
        <taxon>Streptophyta</taxon>
        <taxon>Embryophyta</taxon>
        <taxon>Tracheophyta</taxon>
        <taxon>Spermatophyta</taxon>
        <taxon>Magnoliopsida</taxon>
        <taxon>eudicotyledons</taxon>
        <taxon>Gunneridae</taxon>
        <taxon>Pentapetalae</taxon>
        <taxon>rosids</taxon>
        <taxon>malvids</taxon>
        <taxon>Malvales</taxon>
        <taxon>Malvaceae</taxon>
        <taxon>Malvoideae</taxon>
        <taxon>Gossypium</taxon>
    </lineage>
</organism>
<proteinExistence type="predicted"/>